<evidence type="ECO:0000313" key="3">
    <source>
        <dbReference type="Proteomes" id="UP000189735"/>
    </source>
</evidence>
<gene>
    <name evidence="2" type="ORF">SAMN06295879_1629</name>
</gene>
<accession>A0A1T4XUC1</accession>
<evidence type="ECO:0008006" key="4">
    <source>
        <dbReference type="Google" id="ProtNLM"/>
    </source>
</evidence>
<sequence>MPESDMSGFMPIVFWVIGGFIALVFVYVIVSVFVNASRVRRAGHNPLTLQTDIATKLLDSDALSSQPSVEARLEKIEQLRSAGTISSDEYDTARSRLLAQL</sequence>
<keyword evidence="1" id="KW-1133">Transmembrane helix</keyword>
<reference evidence="3" key="1">
    <citation type="submission" date="2017-02" db="EMBL/GenBank/DDBJ databases">
        <authorList>
            <person name="Varghese N."/>
            <person name="Submissions S."/>
        </authorList>
    </citation>
    <scope>NUCLEOTIDE SEQUENCE [LARGE SCALE GENOMIC DNA]</scope>
    <source>
        <strain evidence="3">VKM Ac-2052</strain>
    </source>
</reference>
<dbReference type="Proteomes" id="UP000189735">
    <property type="component" value="Unassembled WGS sequence"/>
</dbReference>
<dbReference type="RefSeq" id="WP_078714019.1">
    <property type="nucleotide sequence ID" value="NZ_FUYG01000004.1"/>
</dbReference>
<organism evidence="2 3">
    <name type="scientific">Agreia bicolorata</name>
    <dbReference type="NCBI Taxonomy" id="110935"/>
    <lineage>
        <taxon>Bacteria</taxon>
        <taxon>Bacillati</taxon>
        <taxon>Actinomycetota</taxon>
        <taxon>Actinomycetes</taxon>
        <taxon>Micrococcales</taxon>
        <taxon>Microbacteriaceae</taxon>
        <taxon>Agreia</taxon>
    </lineage>
</organism>
<evidence type="ECO:0000313" key="2">
    <source>
        <dbReference type="EMBL" id="SKA93162.1"/>
    </source>
</evidence>
<protein>
    <recommendedName>
        <fullName evidence="4">Short C-terminal domain-containing protein</fullName>
    </recommendedName>
</protein>
<keyword evidence="1" id="KW-0472">Membrane</keyword>
<proteinExistence type="predicted"/>
<evidence type="ECO:0000256" key="1">
    <source>
        <dbReference type="SAM" id="Phobius"/>
    </source>
</evidence>
<dbReference type="EMBL" id="FUYG01000004">
    <property type="protein sequence ID" value="SKA93162.1"/>
    <property type="molecule type" value="Genomic_DNA"/>
</dbReference>
<feature type="transmembrane region" description="Helical" evidence="1">
    <location>
        <begin position="12"/>
        <end position="34"/>
    </location>
</feature>
<name>A0A1T4XUC1_9MICO</name>
<dbReference type="AlphaFoldDB" id="A0A1T4XUC1"/>
<keyword evidence="1" id="KW-0812">Transmembrane</keyword>